<dbReference type="RefSeq" id="WP_311665919.1">
    <property type="nucleotide sequence ID" value="NZ_JAVRHT010000063.1"/>
</dbReference>
<name>A0ABU3BVB0_9BACT</name>
<feature type="region of interest" description="Disordered" evidence="1">
    <location>
        <begin position="116"/>
        <end position="159"/>
    </location>
</feature>
<keyword evidence="4" id="KW-1185">Reference proteome</keyword>
<feature type="signal peptide" evidence="2">
    <location>
        <begin position="1"/>
        <end position="26"/>
    </location>
</feature>
<feature type="compositionally biased region" description="Low complexity" evidence="1">
    <location>
        <begin position="132"/>
        <end position="159"/>
    </location>
</feature>
<accession>A0ABU3BVB0</accession>
<keyword evidence="2" id="KW-0732">Signal</keyword>
<organism evidence="3 4">
    <name type="scientific">Rubrivirga litoralis</name>
    <dbReference type="NCBI Taxonomy" id="3075598"/>
    <lineage>
        <taxon>Bacteria</taxon>
        <taxon>Pseudomonadati</taxon>
        <taxon>Rhodothermota</taxon>
        <taxon>Rhodothermia</taxon>
        <taxon>Rhodothermales</taxon>
        <taxon>Rubricoccaceae</taxon>
        <taxon>Rubrivirga</taxon>
    </lineage>
</organism>
<dbReference type="Proteomes" id="UP001267426">
    <property type="component" value="Unassembled WGS sequence"/>
</dbReference>
<gene>
    <name evidence="3" type="ORF">RM540_15850</name>
</gene>
<dbReference type="EMBL" id="JAVRHT010000063">
    <property type="protein sequence ID" value="MDT0633229.1"/>
    <property type="molecule type" value="Genomic_DNA"/>
</dbReference>
<protein>
    <submittedName>
        <fullName evidence="3">Uncharacterized protein</fullName>
    </submittedName>
</protein>
<sequence>MRLLRHPLVLRTVAALLLVGTGAAWAPAATAQAARPQALRSLLGDADAFRSAVAASRDADFGKAVDAFAEAYAEAAGDAVSPEAVRQLLAGQGVGDDAPVPRDVVFVPGGATTPLASASPGVLGDAPPPPVVGGAVRSTPPAARSAAGGAAHAVQARGP</sequence>
<evidence type="ECO:0000313" key="4">
    <source>
        <dbReference type="Proteomes" id="UP001267426"/>
    </source>
</evidence>
<evidence type="ECO:0000256" key="1">
    <source>
        <dbReference type="SAM" id="MobiDB-lite"/>
    </source>
</evidence>
<feature type="chain" id="PRO_5046865279" evidence="2">
    <location>
        <begin position="27"/>
        <end position="159"/>
    </location>
</feature>
<evidence type="ECO:0000256" key="2">
    <source>
        <dbReference type="SAM" id="SignalP"/>
    </source>
</evidence>
<comment type="caution">
    <text evidence="3">The sequence shown here is derived from an EMBL/GenBank/DDBJ whole genome shotgun (WGS) entry which is preliminary data.</text>
</comment>
<reference evidence="3 4" key="1">
    <citation type="submission" date="2023-09" db="EMBL/GenBank/DDBJ databases">
        <authorList>
            <person name="Rey-Velasco X."/>
        </authorList>
    </citation>
    <scope>NUCLEOTIDE SEQUENCE [LARGE SCALE GENOMIC DNA]</scope>
    <source>
        <strain evidence="3 4">F394</strain>
    </source>
</reference>
<evidence type="ECO:0000313" key="3">
    <source>
        <dbReference type="EMBL" id="MDT0633229.1"/>
    </source>
</evidence>
<proteinExistence type="predicted"/>